<evidence type="ECO:0000313" key="2">
    <source>
        <dbReference type="EMBL" id="QHU28744.1"/>
    </source>
</evidence>
<accession>A0A6C0LGQ9</accession>
<organism evidence="2">
    <name type="scientific">viral metagenome</name>
    <dbReference type="NCBI Taxonomy" id="1070528"/>
    <lineage>
        <taxon>unclassified sequences</taxon>
        <taxon>metagenomes</taxon>
        <taxon>organismal metagenomes</taxon>
    </lineage>
</organism>
<dbReference type="PROSITE" id="PS51462">
    <property type="entry name" value="NUDIX"/>
    <property type="match status" value="1"/>
</dbReference>
<feature type="domain" description="Nudix hydrolase" evidence="1">
    <location>
        <begin position="1"/>
        <end position="153"/>
    </location>
</feature>
<dbReference type="SUPFAM" id="SSF55811">
    <property type="entry name" value="Nudix"/>
    <property type="match status" value="1"/>
</dbReference>
<sequence>MGAGILPVTILKGSIIFLLGREQNSNYWCDFGGSSNNDETIFDTAIREGYEELDGFLGNQNQLNKLVTNNLVSLCYTKRYTTFLFYVKPQVLCSIPYFFNNHRTFLEDELVLNYKKEGLFEKKEIKLFSKKDLLANYQDIRPFYRNIVPQLLEIEKNEYDKYI</sequence>
<dbReference type="AlphaFoldDB" id="A0A6C0LGQ9"/>
<dbReference type="InterPro" id="IPR000086">
    <property type="entry name" value="NUDIX_hydrolase_dom"/>
</dbReference>
<evidence type="ECO:0000259" key="1">
    <source>
        <dbReference type="PROSITE" id="PS51462"/>
    </source>
</evidence>
<dbReference type="EMBL" id="MN740474">
    <property type="protein sequence ID" value="QHU28744.1"/>
    <property type="molecule type" value="Genomic_DNA"/>
</dbReference>
<dbReference type="Gene3D" id="3.90.79.10">
    <property type="entry name" value="Nucleoside Triphosphate Pyrophosphohydrolase"/>
    <property type="match status" value="1"/>
</dbReference>
<proteinExistence type="predicted"/>
<dbReference type="InterPro" id="IPR015797">
    <property type="entry name" value="NUDIX_hydrolase-like_dom_sf"/>
</dbReference>
<protein>
    <recommendedName>
        <fullName evidence="1">Nudix hydrolase domain-containing protein</fullName>
    </recommendedName>
</protein>
<name>A0A6C0LGQ9_9ZZZZ</name>
<reference evidence="2" key="1">
    <citation type="journal article" date="2020" name="Nature">
        <title>Giant virus diversity and host interactions through global metagenomics.</title>
        <authorList>
            <person name="Schulz F."/>
            <person name="Roux S."/>
            <person name="Paez-Espino D."/>
            <person name="Jungbluth S."/>
            <person name="Walsh D.A."/>
            <person name="Denef V.J."/>
            <person name="McMahon K.D."/>
            <person name="Konstantinidis K.T."/>
            <person name="Eloe-Fadrosh E.A."/>
            <person name="Kyrpides N.C."/>
            <person name="Woyke T."/>
        </authorList>
    </citation>
    <scope>NUCLEOTIDE SEQUENCE</scope>
    <source>
        <strain evidence="2">GVMAG-M-3300027791-30</strain>
    </source>
</reference>